<dbReference type="KEGG" id="cmp:Cha6605_1695"/>
<dbReference type="Proteomes" id="UP000010366">
    <property type="component" value="Chromosome"/>
</dbReference>
<protein>
    <submittedName>
        <fullName evidence="1">Uncharacterized protein</fullName>
    </submittedName>
</protein>
<keyword evidence="2" id="KW-1185">Reference proteome</keyword>
<dbReference type="AlphaFoldDB" id="K9UCL5"/>
<proteinExistence type="predicted"/>
<evidence type="ECO:0000313" key="2">
    <source>
        <dbReference type="Proteomes" id="UP000010366"/>
    </source>
</evidence>
<dbReference type="EMBL" id="CP003600">
    <property type="protein sequence ID" value="AFY92827.1"/>
    <property type="molecule type" value="Genomic_DNA"/>
</dbReference>
<evidence type="ECO:0000313" key="1">
    <source>
        <dbReference type="EMBL" id="AFY92827.1"/>
    </source>
</evidence>
<sequence>MSRTRELIATKPTVTQAGIKVALSGDADSAVDKSARLQLQVTDAQTNQPIAAAVKISAIATEGELRNIFHQPIGANMRN</sequence>
<gene>
    <name evidence="1" type="ORF">Cha6605_1695</name>
</gene>
<dbReference type="HOGENOM" id="CLU_2599622_0_0_3"/>
<reference evidence="1 2" key="1">
    <citation type="submission" date="2012-05" db="EMBL/GenBank/DDBJ databases">
        <title>Finished chromosome of genome of Chamaesiphon sp. PCC 6605.</title>
        <authorList>
            <consortium name="US DOE Joint Genome Institute"/>
            <person name="Gugger M."/>
            <person name="Coursin T."/>
            <person name="Rippka R."/>
            <person name="Tandeau De Marsac N."/>
            <person name="Huntemann M."/>
            <person name="Wei C.-L."/>
            <person name="Han J."/>
            <person name="Detter J.C."/>
            <person name="Han C."/>
            <person name="Tapia R."/>
            <person name="Chen A."/>
            <person name="Kyrpides N."/>
            <person name="Mavromatis K."/>
            <person name="Markowitz V."/>
            <person name="Szeto E."/>
            <person name="Ivanova N."/>
            <person name="Pagani I."/>
            <person name="Pati A."/>
            <person name="Goodwin L."/>
            <person name="Nordberg H.P."/>
            <person name="Cantor M.N."/>
            <person name="Hua S.X."/>
            <person name="Woyke T."/>
            <person name="Kerfeld C.A."/>
        </authorList>
    </citation>
    <scope>NUCLEOTIDE SEQUENCE [LARGE SCALE GENOMIC DNA]</scope>
    <source>
        <strain evidence="2">ATCC 27169 / PCC 6605</strain>
    </source>
</reference>
<organism evidence="1 2">
    <name type="scientific">Chamaesiphon minutus (strain ATCC 27169 / PCC 6605)</name>
    <dbReference type="NCBI Taxonomy" id="1173020"/>
    <lineage>
        <taxon>Bacteria</taxon>
        <taxon>Bacillati</taxon>
        <taxon>Cyanobacteriota</taxon>
        <taxon>Cyanophyceae</taxon>
        <taxon>Gomontiellales</taxon>
        <taxon>Chamaesiphonaceae</taxon>
        <taxon>Chamaesiphon</taxon>
    </lineage>
</organism>
<dbReference type="RefSeq" id="WP_015159001.1">
    <property type="nucleotide sequence ID" value="NC_019697.1"/>
</dbReference>
<name>K9UCL5_CHAP6</name>
<accession>K9UCL5</accession>